<evidence type="ECO:0000313" key="1">
    <source>
        <dbReference type="EMBL" id="CAG8688792.1"/>
    </source>
</evidence>
<evidence type="ECO:0000313" key="2">
    <source>
        <dbReference type="Proteomes" id="UP000789366"/>
    </source>
</evidence>
<reference evidence="1" key="1">
    <citation type="submission" date="2021-06" db="EMBL/GenBank/DDBJ databases">
        <authorList>
            <person name="Kallberg Y."/>
            <person name="Tangrot J."/>
            <person name="Rosling A."/>
        </authorList>
    </citation>
    <scope>NUCLEOTIDE SEQUENCE</scope>
    <source>
        <strain evidence="1">28 12/20/2015</strain>
    </source>
</reference>
<gene>
    <name evidence="1" type="ORF">SPELUC_LOCUS10635</name>
</gene>
<proteinExistence type="predicted"/>
<dbReference type="EMBL" id="CAJVPW010020365">
    <property type="protein sequence ID" value="CAG8688792.1"/>
    <property type="molecule type" value="Genomic_DNA"/>
</dbReference>
<feature type="non-terminal residue" evidence="1">
    <location>
        <position position="144"/>
    </location>
</feature>
<sequence length="144" mass="16385">MTSKAYDSPNEVSGKNQNEASDTSDIEQESWVNEAGQENEGSKAGEASKGSESSFEALSHNREEANNLDVISVKVGDPFEDFEHAEEHIQRYAEFKGFKTRLGRSTAMRTDKRIFNQKYPLHPIFPQDLYAEIKRHKPSTRFVE</sequence>
<comment type="caution">
    <text evidence="1">The sequence shown here is derived from an EMBL/GenBank/DDBJ whole genome shotgun (WGS) entry which is preliminary data.</text>
</comment>
<protein>
    <submittedName>
        <fullName evidence="1">2394_t:CDS:1</fullName>
    </submittedName>
</protein>
<organism evidence="1 2">
    <name type="scientific">Cetraspora pellucida</name>
    <dbReference type="NCBI Taxonomy" id="1433469"/>
    <lineage>
        <taxon>Eukaryota</taxon>
        <taxon>Fungi</taxon>
        <taxon>Fungi incertae sedis</taxon>
        <taxon>Mucoromycota</taxon>
        <taxon>Glomeromycotina</taxon>
        <taxon>Glomeromycetes</taxon>
        <taxon>Diversisporales</taxon>
        <taxon>Gigasporaceae</taxon>
        <taxon>Cetraspora</taxon>
    </lineage>
</organism>
<keyword evidence="2" id="KW-1185">Reference proteome</keyword>
<name>A0ACA9P7N1_9GLOM</name>
<accession>A0ACA9P7N1</accession>
<dbReference type="Proteomes" id="UP000789366">
    <property type="component" value="Unassembled WGS sequence"/>
</dbReference>